<gene>
    <name evidence="4" type="primary">LOC108619228</name>
</gene>
<keyword evidence="3" id="KW-1185">Reference proteome</keyword>
<dbReference type="GeneID" id="108619228"/>
<dbReference type="Proteomes" id="UP000694904">
    <property type="component" value="Chromosome 2"/>
</dbReference>
<organism evidence="3 4">
    <name type="scientific">Drosophila arizonae</name>
    <name type="common">Fruit fly</name>
    <dbReference type="NCBI Taxonomy" id="7263"/>
    <lineage>
        <taxon>Eukaryota</taxon>
        <taxon>Metazoa</taxon>
        <taxon>Ecdysozoa</taxon>
        <taxon>Arthropoda</taxon>
        <taxon>Hexapoda</taxon>
        <taxon>Insecta</taxon>
        <taxon>Pterygota</taxon>
        <taxon>Neoptera</taxon>
        <taxon>Endopterygota</taxon>
        <taxon>Diptera</taxon>
        <taxon>Brachycera</taxon>
        <taxon>Muscomorpha</taxon>
        <taxon>Ephydroidea</taxon>
        <taxon>Drosophilidae</taxon>
        <taxon>Drosophila</taxon>
    </lineage>
</organism>
<protein>
    <submittedName>
        <fullName evidence="4">Sperm flagellar protein 1-like</fullName>
    </submittedName>
</protein>
<dbReference type="PANTHER" id="PTHR12509">
    <property type="entry name" value="SPERMATOGENESIS-ASSOCIATED 4-RELATED"/>
    <property type="match status" value="1"/>
</dbReference>
<feature type="domain" description="CH-like" evidence="2">
    <location>
        <begin position="16"/>
        <end position="111"/>
    </location>
</feature>
<feature type="compositionally biased region" description="Low complexity" evidence="1">
    <location>
        <begin position="137"/>
        <end position="148"/>
    </location>
</feature>
<reference evidence="4" key="3">
    <citation type="submission" date="2025-08" db="UniProtKB">
        <authorList>
            <consortium name="RefSeq"/>
        </authorList>
    </citation>
    <scope>IDENTIFICATION</scope>
    <source>
        <tissue evidence="4">Whole organism</tissue>
    </source>
</reference>
<dbReference type="Pfam" id="PF06294">
    <property type="entry name" value="CH_2"/>
    <property type="match status" value="1"/>
</dbReference>
<reference evidence="3" key="1">
    <citation type="journal article" date="1997" name="Nucleic Acids Res.">
        <title>tRNAscan-SE: a program for improved detection of transfer RNA genes in genomic sequence.</title>
        <authorList>
            <person name="Lowe T.M."/>
            <person name="Eddy S.R."/>
        </authorList>
    </citation>
    <scope>NUCLEOTIDE SEQUENCE [LARGE SCALE GENOMIC DNA]</scope>
</reference>
<dbReference type="Gene3D" id="1.10.418.10">
    <property type="entry name" value="Calponin-like domain"/>
    <property type="match status" value="1"/>
</dbReference>
<reference evidence="3" key="2">
    <citation type="journal article" date="2016" name="G3 (Bethesda)">
        <title>Genome Evolution in Three Species of Cactophilic Drosophila.</title>
        <authorList>
            <person name="Sanchez-Flores A."/>
            <person name="Penazola F."/>
            <person name="Carpinteyro-Ponce J."/>
            <person name="Nazario-Yepiz N."/>
            <person name="Abreu-Goodger C."/>
            <person name="Machado C.A."/>
            <person name="Markow T.A."/>
        </authorList>
    </citation>
    <scope>NUCLEOTIDE SEQUENCE [LARGE SCALE GENOMIC DNA]</scope>
</reference>
<dbReference type="InterPro" id="IPR010441">
    <property type="entry name" value="CH_2"/>
</dbReference>
<dbReference type="RefSeq" id="XP_017871245.1">
    <property type="nucleotide sequence ID" value="XM_018015756.1"/>
</dbReference>
<evidence type="ECO:0000313" key="3">
    <source>
        <dbReference type="Proteomes" id="UP000694904"/>
    </source>
</evidence>
<dbReference type="InterPro" id="IPR052111">
    <property type="entry name" value="Spermatogenesis_Ciliary_MAP"/>
</dbReference>
<feature type="region of interest" description="Disordered" evidence="1">
    <location>
        <begin position="119"/>
        <end position="152"/>
    </location>
</feature>
<evidence type="ECO:0000256" key="1">
    <source>
        <dbReference type="SAM" id="MobiDB-lite"/>
    </source>
</evidence>
<sequence>MMPFNRTLSSEELQELNKWMSNLQIKLDNRTRRELSDVVNVAQIIKNFNSKLVDMCCYKSHSSLALKLENWEIFNHKVLRKLGLKLSHNDLTQLASGSLAALKCLLYYLMTWNRDGLSPVSPSKRISSTGGKKKTSESLSGSTELAAEQKSNENVHLDMPEVGMSVPYAKYKQVIQENYKKKRYLSSISHKAKYLESLMMVKEDRINFLLERIAALAALADHNAKNCSQAD</sequence>
<evidence type="ECO:0000259" key="2">
    <source>
        <dbReference type="Pfam" id="PF06294"/>
    </source>
</evidence>
<proteinExistence type="predicted"/>
<evidence type="ECO:0000313" key="4">
    <source>
        <dbReference type="RefSeq" id="XP_017871245.1"/>
    </source>
</evidence>
<accession>A0ABM1PVK9</accession>
<name>A0ABM1PVK9_DROAR</name>
<dbReference type="InterPro" id="IPR036872">
    <property type="entry name" value="CH_dom_sf"/>
</dbReference>
<dbReference type="PANTHER" id="PTHR12509:SF9">
    <property type="entry name" value="SPERM FLAGELLAR PROTEIN 1 ISOFORM X1"/>
    <property type="match status" value="1"/>
</dbReference>